<dbReference type="Gene3D" id="3.30.2000.30">
    <property type="match status" value="1"/>
</dbReference>
<evidence type="ECO:0000313" key="3">
    <source>
        <dbReference type="Proteomes" id="UP001239909"/>
    </source>
</evidence>
<evidence type="ECO:0000313" key="2">
    <source>
        <dbReference type="EMBL" id="GMG81232.1"/>
    </source>
</evidence>
<protein>
    <recommendedName>
        <fullName evidence="4">DUF3168 domain-containing protein</fullName>
    </recommendedName>
</protein>
<evidence type="ECO:0008006" key="4">
    <source>
        <dbReference type="Google" id="ProtNLM"/>
    </source>
</evidence>
<accession>A0ABQ6LHW7</accession>
<feature type="chain" id="PRO_5046221855" description="DUF3168 domain-containing protein" evidence="1">
    <location>
        <begin position="25"/>
        <end position="138"/>
    </location>
</feature>
<feature type="signal peptide" evidence="1">
    <location>
        <begin position="1"/>
        <end position="24"/>
    </location>
</feature>
<dbReference type="RefSeq" id="WP_285669884.1">
    <property type="nucleotide sequence ID" value="NZ_BSYI01000002.1"/>
</dbReference>
<organism evidence="2 3">
    <name type="scientific">Paralimibaculum aggregatum</name>
    <dbReference type="NCBI Taxonomy" id="3036245"/>
    <lineage>
        <taxon>Bacteria</taxon>
        <taxon>Pseudomonadati</taxon>
        <taxon>Pseudomonadota</taxon>
        <taxon>Alphaproteobacteria</taxon>
        <taxon>Rhodobacterales</taxon>
        <taxon>Paracoccaceae</taxon>
        <taxon>Paralimibaculum</taxon>
    </lineage>
</organism>
<gene>
    <name evidence="2" type="ORF">LNKW23_04440</name>
</gene>
<proteinExistence type="predicted"/>
<sequence length="138" mass="14608">MTYALAWALQQALYARLAADPALAALAGGRIWDAAPPETGAADALYVVLGDEEARDFSTATDRGAEHVLTISVVTPQAGFAEAKQAAAAICDALLGAELALARGRLICLGFQGALAERLEKDALRRIRLRFRALLEDT</sequence>
<name>A0ABQ6LHW7_9RHOB</name>
<dbReference type="InterPro" id="IPR021508">
    <property type="entry name" value="Gp17-like"/>
</dbReference>
<dbReference type="EMBL" id="BSYI01000002">
    <property type="protein sequence ID" value="GMG81232.1"/>
    <property type="molecule type" value="Genomic_DNA"/>
</dbReference>
<evidence type="ECO:0000256" key="1">
    <source>
        <dbReference type="SAM" id="SignalP"/>
    </source>
</evidence>
<dbReference type="Proteomes" id="UP001239909">
    <property type="component" value="Unassembled WGS sequence"/>
</dbReference>
<comment type="caution">
    <text evidence="2">The sequence shown here is derived from an EMBL/GenBank/DDBJ whole genome shotgun (WGS) entry which is preliminary data.</text>
</comment>
<reference evidence="2 3" key="1">
    <citation type="submission" date="2023-04" db="EMBL/GenBank/DDBJ databases">
        <title>Marinoamorphus aggregata gen. nov., sp. Nov., isolate from tissue of brittle star Ophioplocus japonicus.</title>
        <authorList>
            <person name="Kawano K."/>
            <person name="Sawayama S."/>
            <person name="Nakagawa S."/>
        </authorList>
    </citation>
    <scope>NUCLEOTIDE SEQUENCE [LARGE SCALE GENOMIC DNA]</scope>
    <source>
        <strain evidence="2 3">NKW23</strain>
    </source>
</reference>
<keyword evidence="3" id="KW-1185">Reference proteome</keyword>
<dbReference type="InterPro" id="IPR053745">
    <property type="entry name" value="Viral_Tail_Comp_sf"/>
</dbReference>
<keyword evidence="1" id="KW-0732">Signal</keyword>
<dbReference type="Pfam" id="PF11367">
    <property type="entry name" value="Tail_completion_gp17"/>
    <property type="match status" value="1"/>
</dbReference>